<organism evidence="2 3">
    <name type="scientific">Wenxinia marina DSM 24838</name>
    <dbReference type="NCBI Taxonomy" id="1123501"/>
    <lineage>
        <taxon>Bacteria</taxon>
        <taxon>Pseudomonadati</taxon>
        <taxon>Pseudomonadota</taxon>
        <taxon>Alphaproteobacteria</taxon>
        <taxon>Rhodobacterales</taxon>
        <taxon>Roseobacteraceae</taxon>
        <taxon>Wenxinia</taxon>
    </lineage>
</organism>
<gene>
    <name evidence="2" type="ORF">Wenmar_01716</name>
</gene>
<feature type="domain" description="Glycosyltransferase 61 catalytic" evidence="1">
    <location>
        <begin position="95"/>
        <end position="261"/>
    </location>
</feature>
<dbReference type="Proteomes" id="UP000035100">
    <property type="component" value="Unassembled WGS sequence"/>
</dbReference>
<dbReference type="PATRIC" id="fig|1123501.6.peg.1807"/>
<dbReference type="GO" id="GO:0016757">
    <property type="term" value="F:glycosyltransferase activity"/>
    <property type="evidence" value="ECO:0007669"/>
    <property type="project" value="InterPro"/>
</dbReference>
<dbReference type="STRING" id="1123501.Wenmar_01716"/>
<dbReference type="AlphaFoldDB" id="A0A0D0Q498"/>
<keyword evidence="3" id="KW-1185">Reference proteome</keyword>
<dbReference type="OrthoDB" id="7843421at2"/>
<dbReference type="Pfam" id="PF04577">
    <property type="entry name" value="Glyco_transf_61"/>
    <property type="match status" value="1"/>
</dbReference>
<dbReference type="InterPro" id="IPR049625">
    <property type="entry name" value="Glyco_transf_61_cat"/>
</dbReference>
<sequence length="384" mass="41602">MGTGTASAPTVPDLSGSIADRIDLIEGAFVVPPAKGLGNRSVQRSGVLTPDGALVENSVTWRGMAQVTMAPAMPEGDIADLPGTWMFLGPLFGHFGHFLVESISRIWAYGALKDRIDGVLYVPKFQNRPGHVMNVYRPFLQALGVDCEMRNIEDPTRVERLYVPGQGFGMFQMIEGAPEFRDFVRAHAGKGIAPQGAEKIYVSRSALPPVRGSILGEALLEERLKAEGYEVFHPQKHSHAEQIAAYRAARQVIAVDCSPLHLLALVGHADQKVAVIARRDGHLDDIFARQIRAFQGAEATAIDLLRRNWIEEHASGPSRTSWGEIDFAELGRRLNAAGLIAGGLDWPDLTDAQIAAEVARISDGVGVPFRPWAGPPGTAPVEEE</sequence>
<evidence type="ECO:0000313" key="3">
    <source>
        <dbReference type="Proteomes" id="UP000035100"/>
    </source>
</evidence>
<evidence type="ECO:0000259" key="1">
    <source>
        <dbReference type="Pfam" id="PF04577"/>
    </source>
</evidence>
<proteinExistence type="predicted"/>
<evidence type="ECO:0000313" key="2">
    <source>
        <dbReference type="EMBL" id="KIQ69354.1"/>
    </source>
</evidence>
<comment type="caution">
    <text evidence="2">The sequence shown here is derived from an EMBL/GenBank/DDBJ whole genome shotgun (WGS) entry which is preliminary data.</text>
</comment>
<name>A0A0D0Q498_9RHOB</name>
<dbReference type="EMBL" id="AONG01000009">
    <property type="protein sequence ID" value="KIQ69354.1"/>
    <property type="molecule type" value="Genomic_DNA"/>
</dbReference>
<dbReference type="eggNOG" id="COG4421">
    <property type="taxonomic scope" value="Bacteria"/>
</dbReference>
<reference evidence="2 3" key="1">
    <citation type="submission" date="2013-01" db="EMBL/GenBank/DDBJ databases">
        <authorList>
            <person name="Fiebig A."/>
            <person name="Goeker M."/>
            <person name="Klenk H.-P.P."/>
        </authorList>
    </citation>
    <scope>NUCLEOTIDE SEQUENCE [LARGE SCALE GENOMIC DNA]</scope>
    <source>
        <strain evidence="2 3">DSM 24838</strain>
    </source>
</reference>
<dbReference type="RefSeq" id="WP_018303488.1">
    <property type="nucleotide sequence ID" value="NZ_KB902299.1"/>
</dbReference>
<protein>
    <recommendedName>
        <fullName evidence="1">Glycosyltransferase 61 catalytic domain-containing protein</fullName>
    </recommendedName>
</protein>
<accession>A0A0D0Q498</accession>